<comment type="subcellular location">
    <subcellularLocation>
        <location evidence="1">Cell membrane</location>
        <topology evidence="1">Multi-pass membrane protein</topology>
    </subcellularLocation>
</comment>
<keyword evidence="2" id="KW-1003">Cell membrane</keyword>
<accession>A0A931G524</accession>
<dbReference type="EMBL" id="JADNYM010000007">
    <property type="protein sequence ID" value="MBG0739075.1"/>
    <property type="molecule type" value="Genomic_DNA"/>
</dbReference>
<organism evidence="9 10">
    <name type="scientific">Arthrobacter terrae</name>
    <dbReference type="NCBI Taxonomy" id="2935737"/>
    <lineage>
        <taxon>Bacteria</taxon>
        <taxon>Bacillati</taxon>
        <taxon>Actinomycetota</taxon>
        <taxon>Actinomycetes</taxon>
        <taxon>Micrococcales</taxon>
        <taxon>Micrococcaceae</taxon>
        <taxon>Arthrobacter</taxon>
    </lineage>
</organism>
<feature type="transmembrane region" description="Helical" evidence="8">
    <location>
        <begin position="181"/>
        <end position="209"/>
    </location>
</feature>
<keyword evidence="10" id="KW-1185">Reference proteome</keyword>
<feature type="transmembrane region" description="Helical" evidence="8">
    <location>
        <begin position="470"/>
        <end position="491"/>
    </location>
</feature>
<comment type="caution">
    <text evidence="9">The sequence shown here is derived from an EMBL/GenBank/DDBJ whole genome shotgun (WGS) entry which is preliminary data.</text>
</comment>
<feature type="transmembrane region" description="Helical" evidence="8">
    <location>
        <begin position="230"/>
        <end position="249"/>
    </location>
</feature>
<comment type="similarity">
    <text evidence="7">Belongs to the glycosyltransferase 87 family.</text>
</comment>
<sequence length="537" mass="58156">MKEQSSSVRKCAVLKSSALSVAHNRQQSAGRLPLIPPSEDTVWTTAILTPAADPITDTAASCGNIKVQQTSAASFAGCICGISRHAVSDKPPPRRTAHISTDSFFGALTRSRQRILPDAKAARLNSPRGLLWGFIAIHLFFIGFMMIWVVQGQAFSDTFIYRDWAAAGFRDENLSGGPSPWVYPILALLPIAIAGIAGKGLFLLIWVLMITVLNGLAVGKLTAWGKNRPAIKAAWWWLVFVFLMGWLGFARVDGLTAPIVLIALVYGVANPFVASVLLSIATWVKVWPAAVVLALFTVAKARLRVLAAGVLVTAAVAVAALSLGVLPKLFHFLTEQGDRGMQLEATFTTPWLWLSVLNAGGTRMYMNTDINSMQVDGPGTALMSYLMQPLLIVAALLVAGLIFWALHNGNRHRGQGGGVDRTELLLAGSLTMATAFVVFNKVGSPQFMVWLAPAVAVGLAHCWKEWRVPAAMLIGIAVATFFVYPLFYDALSHNNPLMALVLTIRNVLLVVLFCWSVRRLYVLGKRADEPVDVVKES</sequence>
<evidence type="ECO:0000256" key="6">
    <source>
        <dbReference type="ARBA" id="ARBA00023136"/>
    </source>
</evidence>
<evidence type="ECO:0000256" key="4">
    <source>
        <dbReference type="ARBA" id="ARBA00022692"/>
    </source>
</evidence>
<feature type="transmembrane region" description="Helical" evidence="8">
    <location>
        <begin position="386"/>
        <end position="406"/>
    </location>
</feature>
<evidence type="ECO:0000256" key="3">
    <source>
        <dbReference type="ARBA" id="ARBA00022679"/>
    </source>
</evidence>
<evidence type="ECO:0000256" key="8">
    <source>
        <dbReference type="SAM" id="Phobius"/>
    </source>
</evidence>
<protein>
    <submittedName>
        <fullName evidence="9">DUF2029 domain-containing protein</fullName>
    </submittedName>
</protein>
<keyword evidence="4 8" id="KW-0812">Transmembrane</keyword>
<keyword evidence="5 8" id="KW-1133">Transmembrane helix</keyword>
<gene>
    <name evidence="9" type="ORF">IV500_06635</name>
</gene>
<dbReference type="AlphaFoldDB" id="A0A931G524"/>
<proteinExistence type="inferred from homology"/>
<evidence type="ECO:0000256" key="7">
    <source>
        <dbReference type="ARBA" id="ARBA00024033"/>
    </source>
</evidence>
<reference evidence="9 10" key="1">
    <citation type="submission" date="2020-11" db="EMBL/GenBank/DDBJ databases">
        <title>Arthrobacter antarcticus sp. nov., isolated from Antarctic Soil.</title>
        <authorList>
            <person name="Li J."/>
        </authorList>
    </citation>
    <scope>NUCLEOTIDE SEQUENCE [LARGE SCALE GENOMIC DNA]</scope>
    <source>
        <strain evidence="9 10">Z1-20</strain>
    </source>
</reference>
<evidence type="ECO:0000313" key="10">
    <source>
        <dbReference type="Proteomes" id="UP000655366"/>
    </source>
</evidence>
<feature type="transmembrane region" description="Helical" evidence="8">
    <location>
        <begin position="305"/>
        <end position="326"/>
    </location>
</feature>
<dbReference type="InterPro" id="IPR018584">
    <property type="entry name" value="GT87"/>
</dbReference>
<feature type="transmembrane region" description="Helical" evidence="8">
    <location>
        <begin position="130"/>
        <end position="150"/>
    </location>
</feature>
<feature type="transmembrane region" description="Helical" evidence="8">
    <location>
        <begin position="497"/>
        <end position="517"/>
    </location>
</feature>
<keyword evidence="6 8" id="KW-0472">Membrane</keyword>
<name>A0A931G524_9MICC</name>
<evidence type="ECO:0000256" key="5">
    <source>
        <dbReference type="ARBA" id="ARBA00022989"/>
    </source>
</evidence>
<evidence type="ECO:0000313" key="9">
    <source>
        <dbReference type="EMBL" id="MBG0739075.1"/>
    </source>
</evidence>
<dbReference type="Proteomes" id="UP000655366">
    <property type="component" value="Unassembled WGS sequence"/>
</dbReference>
<feature type="transmembrane region" description="Helical" evidence="8">
    <location>
        <begin position="255"/>
        <end position="273"/>
    </location>
</feature>
<evidence type="ECO:0000256" key="1">
    <source>
        <dbReference type="ARBA" id="ARBA00004651"/>
    </source>
</evidence>
<evidence type="ECO:0000256" key="2">
    <source>
        <dbReference type="ARBA" id="ARBA00022475"/>
    </source>
</evidence>
<dbReference type="Pfam" id="PF09594">
    <property type="entry name" value="GT87"/>
    <property type="match status" value="1"/>
</dbReference>
<dbReference type="GO" id="GO:0005886">
    <property type="term" value="C:plasma membrane"/>
    <property type="evidence" value="ECO:0007669"/>
    <property type="project" value="UniProtKB-SubCell"/>
</dbReference>
<dbReference type="GO" id="GO:0016758">
    <property type="term" value="F:hexosyltransferase activity"/>
    <property type="evidence" value="ECO:0007669"/>
    <property type="project" value="InterPro"/>
</dbReference>
<keyword evidence="3" id="KW-0808">Transferase</keyword>